<dbReference type="GO" id="GO:0006355">
    <property type="term" value="P:regulation of DNA-templated transcription"/>
    <property type="evidence" value="ECO:0007669"/>
    <property type="project" value="InterPro"/>
</dbReference>
<evidence type="ECO:0000313" key="3">
    <source>
        <dbReference type="Proteomes" id="UP000290932"/>
    </source>
</evidence>
<keyword evidence="3" id="KW-1185">Reference proteome</keyword>
<dbReference type="EMBL" id="LHQS01000002">
    <property type="protein sequence ID" value="RXE55592.1"/>
    <property type="molecule type" value="Genomic_DNA"/>
</dbReference>
<evidence type="ECO:0000313" key="2">
    <source>
        <dbReference type="EMBL" id="RXE55592.1"/>
    </source>
</evidence>
<gene>
    <name evidence="2" type="ORF">ABH15_04820</name>
</gene>
<sequence length="207" mass="23697">MIIPGRSRQNGKRGRMKEKGLKVDELAQLTGLSIDEIRRLTREYDDLFSYRTIGKVKIFTERAVKTVQELREFAGKGLLPDEIREEIHAGKRPETGGTAEPEELREAVGIQLPPEIVIDLRTMQDALAHQQRQITRLTDHLERERAARETDSAGLLTVIDRMGDRLDRQEQKLAVIAEWVEYFEARVDATDALVSRTLLDRIRGALR</sequence>
<dbReference type="SUPFAM" id="SSF46955">
    <property type="entry name" value="Putative DNA-binding domain"/>
    <property type="match status" value="1"/>
</dbReference>
<protein>
    <recommendedName>
        <fullName evidence="1">HTH merR-type domain-containing protein</fullName>
    </recommendedName>
</protein>
<proteinExistence type="predicted"/>
<dbReference type="InterPro" id="IPR009061">
    <property type="entry name" value="DNA-bd_dom_put_sf"/>
</dbReference>
<organism evidence="2 3">
    <name type="scientific">Methanoculleus taiwanensis</name>
    <dbReference type="NCBI Taxonomy" id="1550565"/>
    <lineage>
        <taxon>Archaea</taxon>
        <taxon>Methanobacteriati</taxon>
        <taxon>Methanobacteriota</taxon>
        <taxon>Stenosarchaea group</taxon>
        <taxon>Methanomicrobia</taxon>
        <taxon>Methanomicrobiales</taxon>
        <taxon>Methanomicrobiaceae</taxon>
        <taxon>Methanoculleus</taxon>
    </lineage>
</organism>
<dbReference type="InterPro" id="IPR000551">
    <property type="entry name" value="MerR-type_HTH_dom"/>
</dbReference>
<dbReference type="Pfam" id="PF13411">
    <property type="entry name" value="MerR_1"/>
    <property type="match status" value="1"/>
</dbReference>
<dbReference type="AlphaFoldDB" id="A0A498GYF1"/>
<evidence type="ECO:0000259" key="1">
    <source>
        <dbReference type="Pfam" id="PF13411"/>
    </source>
</evidence>
<dbReference type="GO" id="GO:0003677">
    <property type="term" value="F:DNA binding"/>
    <property type="evidence" value="ECO:0007669"/>
    <property type="project" value="InterPro"/>
</dbReference>
<dbReference type="Gene3D" id="1.10.1660.10">
    <property type="match status" value="1"/>
</dbReference>
<name>A0A498GYF1_9EURY</name>
<dbReference type="Proteomes" id="UP000290932">
    <property type="component" value="Unassembled WGS sequence"/>
</dbReference>
<reference evidence="2 3" key="1">
    <citation type="journal article" date="2015" name="Int. J. Syst. Evol. Microbiol.">
        <title>Methanoculleus taiwanensis sp. nov., a methanogen isolated from deep marine sediment at the deformation front area near Taiwan.</title>
        <authorList>
            <person name="Weng C.Y."/>
            <person name="Chen S.C."/>
            <person name="Lai M.C."/>
            <person name="Wu S.Y."/>
            <person name="Lin S."/>
            <person name="Yang T.F."/>
            <person name="Chen P.C."/>
        </authorList>
    </citation>
    <scope>NUCLEOTIDE SEQUENCE [LARGE SCALE GENOMIC DNA]</scope>
    <source>
        <strain evidence="2 3">CYW4</strain>
    </source>
</reference>
<comment type="caution">
    <text evidence="2">The sequence shown here is derived from an EMBL/GenBank/DDBJ whole genome shotgun (WGS) entry which is preliminary data.</text>
</comment>
<feature type="domain" description="HTH merR-type" evidence="1">
    <location>
        <begin position="22"/>
        <end position="86"/>
    </location>
</feature>
<accession>A0A498GYF1</accession>